<dbReference type="PRINTS" id="PR00237">
    <property type="entry name" value="GPCRRHODOPSN"/>
</dbReference>
<evidence type="ECO:0000256" key="6">
    <source>
        <dbReference type="ARBA" id="ARBA00023136"/>
    </source>
</evidence>
<keyword evidence="9" id="KW-0807">Transducer</keyword>
<evidence type="ECO:0000256" key="5">
    <source>
        <dbReference type="ARBA" id="ARBA00023040"/>
    </source>
</evidence>
<evidence type="ECO:0000256" key="7">
    <source>
        <dbReference type="ARBA" id="ARBA00023170"/>
    </source>
</evidence>
<keyword evidence="7 12" id="KW-0675">Receptor</keyword>
<organism evidence="12 13">
    <name type="scientific">Stichopus japonicus</name>
    <name type="common">Sea cucumber</name>
    <dbReference type="NCBI Taxonomy" id="307972"/>
    <lineage>
        <taxon>Eukaryota</taxon>
        <taxon>Metazoa</taxon>
        <taxon>Echinodermata</taxon>
        <taxon>Eleutherozoa</taxon>
        <taxon>Echinozoa</taxon>
        <taxon>Holothuroidea</taxon>
        <taxon>Aspidochirotacea</taxon>
        <taxon>Aspidochirotida</taxon>
        <taxon>Stichopodidae</taxon>
        <taxon>Apostichopus</taxon>
    </lineage>
</organism>
<keyword evidence="5" id="KW-0297">G-protein coupled receptor</keyword>
<name>A0A2G8KJL5_STIJA</name>
<dbReference type="Pfam" id="PF00001">
    <property type="entry name" value="7tm_1"/>
    <property type="match status" value="1"/>
</dbReference>
<dbReference type="STRING" id="307972.A0A2G8KJL5"/>
<evidence type="ECO:0000256" key="10">
    <source>
        <dbReference type="SAM" id="Phobius"/>
    </source>
</evidence>
<evidence type="ECO:0000256" key="9">
    <source>
        <dbReference type="ARBA" id="ARBA00023224"/>
    </source>
</evidence>
<evidence type="ECO:0000256" key="8">
    <source>
        <dbReference type="ARBA" id="ARBA00023180"/>
    </source>
</evidence>
<feature type="transmembrane region" description="Helical" evidence="10">
    <location>
        <begin position="143"/>
        <end position="167"/>
    </location>
</feature>
<dbReference type="GO" id="GO:0007189">
    <property type="term" value="P:adenylate cyclase-activating G protein-coupled receptor signaling pathway"/>
    <property type="evidence" value="ECO:0007669"/>
    <property type="project" value="TreeGrafter"/>
</dbReference>
<keyword evidence="2" id="KW-1003">Cell membrane</keyword>
<dbReference type="EMBL" id="MRZV01000536">
    <property type="protein sequence ID" value="PIK48193.1"/>
    <property type="molecule type" value="Genomic_DNA"/>
</dbReference>
<keyword evidence="3 10" id="KW-0812">Transmembrane</keyword>
<dbReference type="PANTHER" id="PTHR11866:SF16">
    <property type="entry name" value="PROSTAGLANDIN E2 RECEPTOR EP4 SUBTYPE-LIKE PROTEIN"/>
    <property type="match status" value="1"/>
</dbReference>
<feature type="domain" description="G-protein coupled receptors family 1 profile" evidence="11">
    <location>
        <begin position="38"/>
        <end position="315"/>
    </location>
</feature>
<comment type="subcellular location">
    <subcellularLocation>
        <location evidence="1">Cell membrane</location>
        <topology evidence="1">Multi-pass membrane protein</topology>
    </subcellularLocation>
</comment>
<dbReference type="InterPro" id="IPR008365">
    <property type="entry name" value="Prostanoid_rcpt"/>
</dbReference>
<dbReference type="GO" id="GO:0007204">
    <property type="term" value="P:positive regulation of cytosolic calcium ion concentration"/>
    <property type="evidence" value="ECO:0007669"/>
    <property type="project" value="TreeGrafter"/>
</dbReference>
<evidence type="ECO:0000259" key="11">
    <source>
        <dbReference type="PROSITE" id="PS50262"/>
    </source>
</evidence>
<dbReference type="OrthoDB" id="5959154at2759"/>
<dbReference type="PROSITE" id="PS50262">
    <property type="entry name" value="G_PROTEIN_RECEP_F1_2"/>
    <property type="match status" value="1"/>
</dbReference>
<feature type="transmembrane region" description="Helical" evidence="10">
    <location>
        <begin position="299"/>
        <end position="318"/>
    </location>
</feature>
<dbReference type="GO" id="GO:0005886">
    <property type="term" value="C:plasma membrane"/>
    <property type="evidence" value="ECO:0007669"/>
    <property type="project" value="UniProtKB-SubCell"/>
</dbReference>
<evidence type="ECO:0000313" key="13">
    <source>
        <dbReference type="Proteomes" id="UP000230750"/>
    </source>
</evidence>
<dbReference type="CDD" id="cd00637">
    <property type="entry name" value="7tm_classA_rhodopsin-like"/>
    <property type="match status" value="1"/>
</dbReference>
<dbReference type="InterPro" id="IPR000276">
    <property type="entry name" value="GPCR_Rhodpsn"/>
</dbReference>
<evidence type="ECO:0000256" key="3">
    <source>
        <dbReference type="ARBA" id="ARBA00022692"/>
    </source>
</evidence>
<feature type="transmembrane region" description="Helical" evidence="10">
    <location>
        <begin position="198"/>
        <end position="223"/>
    </location>
</feature>
<keyword evidence="8" id="KW-0325">Glycoprotein</keyword>
<feature type="transmembrane region" description="Helical" evidence="10">
    <location>
        <begin position="64"/>
        <end position="89"/>
    </location>
</feature>
<feature type="transmembrane region" description="Helical" evidence="10">
    <location>
        <begin position="22"/>
        <end position="44"/>
    </location>
</feature>
<gene>
    <name evidence="12" type="ORF">BSL78_14936</name>
</gene>
<accession>A0A2G8KJL5</accession>
<sequence>MKLLNSSDETEAVEKDDAFPGFLSPAVITLLLTIGLVAHILAILGTRRANRIRVENSRHVVPSFLLNSLLRIDMIAVIFFLIRGFLYPIPFFVDSAIWCDFSVSTSIFFTWSSGFANVLMCAERTFSVMAPFLHRQYATLRKVKVILGSMQAFAVFVCLLPTIGFGLYKIEVAEGYKCVSPGDLDVTVINKYHLHFTIIFFCVGFSIMFSILGFNMFIIYFIFHMKNKVAHLNVAVAPNPNDPKASSTNNANRKSNSEMRFAIIMVFVSIAYTISWLPLYLERLLLALSFNLSPKAQSIGIWIHVFNYVIDPVIFVFLKRRNRTALKLVCAECYCCCQCEDYKRKIDEELRMISNYGQTGLTDNTIQQHGTQDGEAELN</sequence>
<feature type="transmembrane region" description="Helical" evidence="10">
    <location>
        <begin position="261"/>
        <end position="279"/>
    </location>
</feature>
<proteinExistence type="predicted"/>
<keyword evidence="6 10" id="KW-0472">Membrane</keyword>
<evidence type="ECO:0000313" key="12">
    <source>
        <dbReference type="EMBL" id="PIK48193.1"/>
    </source>
</evidence>
<keyword evidence="4 10" id="KW-1133">Transmembrane helix</keyword>
<protein>
    <submittedName>
        <fullName evidence="12">Putative prostaglandin E2 receptor EP1 subtype isoform X1</fullName>
    </submittedName>
</protein>
<dbReference type="InterPro" id="IPR017452">
    <property type="entry name" value="GPCR_Rhodpsn_7TM"/>
</dbReference>
<dbReference type="PANTHER" id="PTHR11866">
    <property type="entry name" value="G-PROTEIN COUPLED RECEPTOR FAMILY 1 MEMBER"/>
    <property type="match status" value="1"/>
</dbReference>
<dbReference type="Gene3D" id="1.20.1070.10">
    <property type="entry name" value="Rhodopsin 7-helix transmembrane proteins"/>
    <property type="match status" value="1"/>
</dbReference>
<comment type="caution">
    <text evidence="12">The sequence shown here is derived from an EMBL/GenBank/DDBJ whole genome shotgun (WGS) entry which is preliminary data.</text>
</comment>
<keyword evidence="13" id="KW-1185">Reference proteome</keyword>
<evidence type="ECO:0000256" key="2">
    <source>
        <dbReference type="ARBA" id="ARBA00022475"/>
    </source>
</evidence>
<feature type="transmembrane region" description="Helical" evidence="10">
    <location>
        <begin position="101"/>
        <end position="122"/>
    </location>
</feature>
<reference evidence="12 13" key="1">
    <citation type="journal article" date="2017" name="PLoS Biol.">
        <title>The sea cucumber genome provides insights into morphological evolution and visceral regeneration.</title>
        <authorList>
            <person name="Zhang X."/>
            <person name="Sun L."/>
            <person name="Yuan J."/>
            <person name="Sun Y."/>
            <person name="Gao Y."/>
            <person name="Zhang L."/>
            <person name="Li S."/>
            <person name="Dai H."/>
            <person name="Hamel J.F."/>
            <person name="Liu C."/>
            <person name="Yu Y."/>
            <person name="Liu S."/>
            <person name="Lin W."/>
            <person name="Guo K."/>
            <person name="Jin S."/>
            <person name="Xu P."/>
            <person name="Storey K.B."/>
            <person name="Huan P."/>
            <person name="Zhang T."/>
            <person name="Zhou Y."/>
            <person name="Zhang J."/>
            <person name="Lin C."/>
            <person name="Li X."/>
            <person name="Xing L."/>
            <person name="Huo D."/>
            <person name="Sun M."/>
            <person name="Wang L."/>
            <person name="Mercier A."/>
            <person name="Li F."/>
            <person name="Yang H."/>
            <person name="Xiang J."/>
        </authorList>
    </citation>
    <scope>NUCLEOTIDE SEQUENCE [LARGE SCALE GENOMIC DNA]</scope>
    <source>
        <strain evidence="12">Shaxun</strain>
        <tissue evidence="12">Muscle</tissue>
    </source>
</reference>
<dbReference type="SUPFAM" id="SSF81321">
    <property type="entry name" value="Family A G protein-coupled receptor-like"/>
    <property type="match status" value="1"/>
</dbReference>
<dbReference type="GO" id="GO:0004930">
    <property type="term" value="F:G protein-coupled receptor activity"/>
    <property type="evidence" value="ECO:0007669"/>
    <property type="project" value="UniProtKB-KW"/>
</dbReference>
<evidence type="ECO:0000256" key="4">
    <source>
        <dbReference type="ARBA" id="ARBA00022989"/>
    </source>
</evidence>
<dbReference type="Proteomes" id="UP000230750">
    <property type="component" value="Unassembled WGS sequence"/>
</dbReference>
<evidence type="ECO:0000256" key="1">
    <source>
        <dbReference type="ARBA" id="ARBA00004651"/>
    </source>
</evidence>
<dbReference type="AlphaFoldDB" id="A0A2G8KJL5"/>